<comment type="caution">
    <text evidence="1">The sequence shown here is derived from an EMBL/GenBank/DDBJ whole genome shotgun (WGS) entry which is preliminary data.</text>
</comment>
<evidence type="ECO:0000313" key="1">
    <source>
        <dbReference type="EMBL" id="KAJ9085758.1"/>
    </source>
</evidence>
<proteinExistence type="predicted"/>
<protein>
    <submittedName>
        <fullName evidence="1">Uncharacterized protein</fullName>
    </submittedName>
</protein>
<organism evidence="1 2">
    <name type="scientific">Entomophthora muscae</name>
    <dbReference type="NCBI Taxonomy" id="34485"/>
    <lineage>
        <taxon>Eukaryota</taxon>
        <taxon>Fungi</taxon>
        <taxon>Fungi incertae sedis</taxon>
        <taxon>Zoopagomycota</taxon>
        <taxon>Entomophthoromycotina</taxon>
        <taxon>Entomophthoromycetes</taxon>
        <taxon>Entomophthorales</taxon>
        <taxon>Entomophthoraceae</taxon>
        <taxon>Entomophthora</taxon>
    </lineage>
</organism>
<sequence length="135" mass="14810">MQETPGSKSQKLIGHYAAVCSESGWGDWVPVELPHAVQTETLVAVSHKSTDLTSLLDCSSLRRLLTAISLDEGLTPHPPIGSANRVNLSVPPYFILKSFCSISDFVAFLLANYPVYYCHSSCLVLENKIFLIADR</sequence>
<reference evidence="1" key="1">
    <citation type="submission" date="2022-04" db="EMBL/GenBank/DDBJ databases">
        <title>Genome of the entomopathogenic fungus Entomophthora muscae.</title>
        <authorList>
            <person name="Elya C."/>
            <person name="Lovett B.R."/>
            <person name="Lee E."/>
            <person name="Macias A.M."/>
            <person name="Hajek A.E."/>
            <person name="De Bivort B.L."/>
            <person name="Kasson M.T."/>
            <person name="De Fine Licht H.H."/>
            <person name="Stajich J.E."/>
        </authorList>
    </citation>
    <scope>NUCLEOTIDE SEQUENCE</scope>
    <source>
        <strain evidence="1">Berkeley</strain>
    </source>
</reference>
<keyword evidence="2" id="KW-1185">Reference proteome</keyword>
<dbReference type="EMBL" id="QTSX02000746">
    <property type="protein sequence ID" value="KAJ9085758.1"/>
    <property type="molecule type" value="Genomic_DNA"/>
</dbReference>
<evidence type="ECO:0000313" key="2">
    <source>
        <dbReference type="Proteomes" id="UP001165960"/>
    </source>
</evidence>
<dbReference type="Proteomes" id="UP001165960">
    <property type="component" value="Unassembled WGS sequence"/>
</dbReference>
<accession>A0ACC2UFW2</accession>
<name>A0ACC2UFW2_9FUNG</name>
<gene>
    <name evidence="1" type="ORF">DSO57_1010768</name>
</gene>